<protein>
    <recommendedName>
        <fullName evidence="6">Glycosyl transferase family 1 domain-containing protein</fullName>
    </recommendedName>
</protein>
<dbReference type="CDD" id="cd03809">
    <property type="entry name" value="GT4_MtfB-like"/>
    <property type="match status" value="1"/>
</dbReference>
<feature type="domain" description="Glycosyltransferase subfamily 4-like N-terminal" evidence="3">
    <location>
        <begin position="20"/>
        <end position="180"/>
    </location>
</feature>
<evidence type="ECO:0000259" key="3">
    <source>
        <dbReference type="Pfam" id="PF13439"/>
    </source>
</evidence>
<evidence type="ECO:0000256" key="1">
    <source>
        <dbReference type="ARBA" id="ARBA00022679"/>
    </source>
</evidence>
<organism evidence="4 5">
    <name type="scientific">Candidatus Falkowbacteria bacterium RIFOXYC2_FULL_48_21</name>
    <dbReference type="NCBI Taxonomy" id="1798005"/>
    <lineage>
        <taxon>Bacteria</taxon>
        <taxon>Candidatus Falkowiibacteriota</taxon>
    </lineage>
</organism>
<proteinExistence type="predicted"/>
<reference evidence="4 5" key="1">
    <citation type="journal article" date="2016" name="Nat. Commun.">
        <title>Thousands of microbial genomes shed light on interconnected biogeochemical processes in an aquifer system.</title>
        <authorList>
            <person name="Anantharaman K."/>
            <person name="Brown C.T."/>
            <person name="Hug L.A."/>
            <person name="Sharon I."/>
            <person name="Castelle C.J."/>
            <person name="Probst A.J."/>
            <person name="Thomas B.C."/>
            <person name="Singh A."/>
            <person name="Wilkins M.J."/>
            <person name="Karaoz U."/>
            <person name="Brodie E.L."/>
            <person name="Williams K.H."/>
            <person name="Hubbard S.S."/>
            <person name="Banfield J.F."/>
        </authorList>
    </citation>
    <scope>NUCLEOTIDE SEQUENCE [LARGE SCALE GENOMIC DNA]</scope>
</reference>
<dbReference type="GO" id="GO:0016757">
    <property type="term" value="F:glycosyltransferase activity"/>
    <property type="evidence" value="ECO:0007669"/>
    <property type="project" value="InterPro"/>
</dbReference>
<dbReference type="Pfam" id="PF13439">
    <property type="entry name" value="Glyco_transf_4"/>
    <property type="match status" value="1"/>
</dbReference>
<feature type="domain" description="Glycosyl transferase family 1" evidence="2">
    <location>
        <begin position="203"/>
        <end position="356"/>
    </location>
</feature>
<dbReference type="AlphaFoldDB" id="A0A1F5TGH9"/>
<evidence type="ECO:0000313" key="4">
    <source>
        <dbReference type="EMBL" id="OGF38019.1"/>
    </source>
</evidence>
<sequence length="379" mass="43418">MRVGIDCRKIYDVQKNEGAGVERYIYHLMKNLLSLDRVNEYVLFCHGDLGPETIHKVRGDNARVKIVKVLRAELRLPLWSNHVRFARVMRKEKLDWAIFPANSMPLFYRGKALVVVHDLAIYKHPEWFPDGQWFSRRVVVPFSVRRARAVVCVSENTKQDLLTIFHVKPEKVFAIHPGVTVKADYLPEEMNNVLKKYGLIDGYVLYLGTIEPRKNISNLIKSFFAYLFDNEEERIKLVIAGARGWKYQPILNELVDSNCRLAAARIIYIGKVSNRERNILLKNCQAFVYPSYYEGFGFPVAEAMSLGVPVVTSDNSSLREIVGDAAVLVDPDDPVALCRALKAVLHDKVLRYQLISGGLDRVKRFDWRAGAKKILDILK</sequence>
<dbReference type="Proteomes" id="UP000178656">
    <property type="component" value="Unassembled WGS sequence"/>
</dbReference>
<dbReference type="PANTHER" id="PTHR46401:SF2">
    <property type="entry name" value="GLYCOSYLTRANSFERASE WBBK-RELATED"/>
    <property type="match status" value="1"/>
</dbReference>
<dbReference type="SUPFAM" id="SSF53756">
    <property type="entry name" value="UDP-Glycosyltransferase/glycogen phosphorylase"/>
    <property type="match status" value="1"/>
</dbReference>
<comment type="caution">
    <text evidence="4">The sequence shown here is derived from an EMBL/GenBank/DDBJ whole genome shotgun (WGS) entry which is preliminary data.</text>
</comment>
<dbReference type="Pfam" id="PF00534">
    <property type="entry name" value="Glycos_transf_1"/>
    <property type="match status" value="1"/>
</dbReference>
<gene>
    <name evidence="4" type="ORF">A2482_02860</name>
</gene>
<evidence type="ECO:0000313" key="5">
    <source>
        <dbReference type="Proteomes" id="UP000178656"/>
    </source>
</evidence>
<dbReference type="PANTHER" id="PTHR46401">
    <property type="entry name" value="GLYCOSYLTRANSFERASE WBBK-RELATED"/>
    <property type="match status" value="1"/>
</dbReference>
<dbReference type="InterPro" id="IPR001296">
    <property type="entry name" value="Glyco_trans_1"/>
</dbReference>
<dbReference type="InterPro" id="IPR028098">
    <property type="entry name" value="Glyco_trans_4-like_N"/>
</dbReference>
<accession>A0A1F5TGH9</accession>
<evidence type="ECO:0008006" key="6">
    <source>
        <dbReference type="Google" id="ProtNLM"/>
    </source>
</evidence>
<keyword evidence="1" id="KW-0808">Transferase</keyword>
<name>A0A1F5TGH9_9BACT</name>
<dbReference type="EMBL" id="MFGM01000010">
    <property type="protein sequence ID" value="OGF38019.1"/>
    <property type="molecule type" value="Genomic_DNA"/>
</dbReference>
<dbReference type="Gene3D" id="3.40.50.2000">
    <property type="entry name" value="Glycogen Phosphorylase B"/>
    <property type="match status" value="2"/>
</dbReference>
<evidence type="ECO:0000259" key="2">
    <source>
        <dbReference type="Pfam" id="PF00534"/>
    </source>
</evidence>